<accession>E2ZES1</accession>
<proteinExistence type="predicted"/>
<dbReference type="STRING" id="748224.HMPREF9436_00150"/>
<evidence type="ECO:0000313" key="3">
    <source>
        <dbReference type="Proteomes" id="UP000006028"/>
    </source>
</evidence>
<feature type="region of interest" description="Disordered" evidence="1">
    <location>
        <begin position="36"/>
        <end position="58"/>
    </location>
</feature>
<evidence type="ECO:0000256" key="1">
    <source>
        <dbReference type="SAM" id="MobiDB-lite"/>
    </source>
</evidence>
<reference evidence="2 3" key="1">
    <citation type="submission" date="2010-08" db="EMBL/GenBank/DDBJ databases">
        <authorList>
            <person name="Weinstock G."/>
            <person name="Sodergren E."/>
            <person name="Clifton S."/>
            <person name="Fulton L."/>
            <person name="Fulton B."/>
            <person name="Courtney L."/>
            <person name="Fronick C."/>
            <person name="Harrison M."/>
            <person name="Strong C."/>
            <person name="Farmer C."/>
            <person name="Delahaunty K."/>
            <person name="Markovic C."/>
            <person name="Hall O."/>
            <person name="Minx P."/>
            <person name="Tomlinson C."/>
            <person name="Mitreva M."/>
            <person name="Hou S."/>
            <person name="Chen J."/>
            <person name="Wollam A."/>
            <person name="Pepin K.H."/>
            <person name="Johnson M."/>
            <person name="Bhonagiri V."/>
            <person name="Zhang X."/>
            <person name="Suruliraj S."/>
            <person name="Warren W."/>
            <person name="Chinwalla A."/>
            <person name="Mardis E.R."/>
            <person name="Wilson R.K."/>
        </authorList>
    </citation>
    <scope>NUCLEOTIDE SEQUENCE [LARGE SCALE GENOMIC DNA]</scope>
    <source>
        <strain evidence="2 3">KLE1255</strain>
    </source>
</reference>
<comment type="caution">
    <text evidence="2">The sequence shown here is derived from an EMBL/GenBank/DDBJ whole genome shotgun (WGS) entry which is preliminary data.</text>
</comment>
<dbReference type="Proteomes" id="UP000006028">
    <property type="component" value="Unassembled WGS sequence"/>
</dbReference>
<sequence>MAPYIKNTFSPEGTPSGKCIFLLRCLNPLSQSLTALPAPPRGELYEQGRKTTIFSDDE</sequence>
<dbReference type="BioCyc" id="FCF748224-HMP:GTSS-2285-MONOMER"/>
<organism evidence="2 3">
    <name type="scientific">Faecalibacterium cf. prausnitzii KLE1255</name>
    <dbReference type="NCBI Taxonomy" id="748224"/>
    <lineage>
        <taxon>Bacteria</taxon>
        <taxon>Bacillati</taxon>
        <taxon>Bacillota</taxon>
        <taxon>Clostridia</taxon>
        <taxon>Eubacteriales</taxon>
        <taxon>Oscillospiraceae</taxon>
        <taxon>Faecalibacterium</taxon>
    </lineage>
</organism>
<protein>
    <submittedName>
        <fullName evidence="2">Uncharacterized protein</fullName>
    </submittedName>
</protein>
<gene>
    <name evidence="2" type="ORF">HMPREF9436_00150</name>
</gene>
<dbReference type="HOGENOM" id="CLU_2972743_0_0_9"/>
<name>E2ZES1_9FIRM</name>
<dbReference type="EMBL" id="AECU01000014">
    <property type="protein sequence ID" value="EFQ08372.1"/>
    <property type="molecule type" value="Genomic_DNA"/>
</dbReference>
<dbReference type="AlphaFoldDB" id="E2ZES1"/>
<evidence type="ECO:0000313" key="2">
    <source>
        <dbReference type="EMBL" id="EFQ08372.1"/>
    </source>
</evidence>